<dbReference type="RefSeq" id="WP_216876214.1">
    <property type="nucleotide sequence ID" value="NZ_JAERQM010000003.1"/>
</dbReference>
<feature type="signal peptide" evidence="1">
    <location>
        <begin position="1"/>
        <end position="21"/>
    </location>
</feature>
<evidence type="ECO:0000313" key="2">
    <source>
        <dbReference type="EMBL" id="MBU8544754.1"/>
    </source>
</evidence>
<organism evidence="2 3">
    <name type="scientific">Falsiroseomonas oleicola</name>
    <dbReference type="NCBI Taxonomy" id="2801474"/>
    <lineage>
        <taxon>Bacteria</taxon>
        <taxon>Pseudomonadati</taxon>
        <taxon>Pseudomonadota</taxon>
        <taxon>Alphaproteobacteria</taxon>
        <taxon>Acetobacterales</taxon>
        <taxon>Roseomonadaceae</taxon>
        <taxon>Falsiroseomonas</taxon>
    </lineage>
</organism>
<dbReference type="InterPro" id="IPR021308">
    <property type="entry name" value="GfcB"/>
</dbReference>
<keyword evidence="2" id="KW-0449">Lipoprotein</keyword>
<proteinExistence type="predicted"/>
<keyword evidence="3" id="KW-1185">Reference proteome</keyword>
<protein>
    <submittedName>
        <fullName evidence="2">YjbF family lipoprotein</fullName>
    </submittedName>
</protein>
<gene>
    <name evidence="2" type="ORF">JJQ90_13620</name>
</gene>
<evidence type="ECO:0000256" key="1">
    <source>
        <dbReference type="SAM" id="SignalP"/>
    </source>
</evidence>
<sequence length="197" mass="20217">MRRCLALPGALLGALLLPGCGDTPLATALSGAGPVAVAAAPIAGPALRVTGGPRPLTFALVQEQGDWRLWRAEGGAALATQGPRIIATAGLGPGLAATRIEGVDPLADPRALRADPATSRRSIDLRGAGDNPAGMRFGLALTCELTAAPQVGWLVVTERCTGLGLTFENRFVTEAATGQVRRSRQWIGDVVLEVEGP</sequence>
<dbReference type="EMBL" id="JAERQM010000003">
    <property type="protein sequence ID" value="MBU8544754.1"/>
    <property type="molecule type" value="Genomic_DNA"/>
</dbReference>
<feature type="chain" id="PRO_5046622298" evidence="1">
    <location>
        <begin position="22"/>
        <end position="197"/>
    </location>
</feature>
<accession>A0ABS6H8I6</accession>
<dbReference type="Proteomes" id="UP000689967">
    <property type="component" value="Unassembled WGS sequence"/>
</dbReference>
<reference evidence="2 3" key="1">
    <citation type="submission" date="2021-01" db="EMBL/GenBank/DDBJ databases">
        <title>Roseomonas sp. nov, a bacterium isolated from an oil production mixture in Yumen Oilfield.</title>
        <authorList>
            <person name="Wu D."/>
        </authorList>
    </citation>
    <scope>NUCLEOTIDE SEQUENCE [LARGE SCALE GENOMIC DNA]</scope>
    <source>
        <strain evidence="2 3">ROY-5-3</strain>
    </source>
</reference>
<name>A0ABS6H8I6_9PROT</name>
<comment type="caution">
    <text evidence="2">The sequence shown here is derived from an EMBL/GenBank/DDBJ whole genome shotgun (WGS) entry which is preliminary data.</text>
</comment>
<keyword evidence="1" id="KW-0732">Signal</keyword>
<dbReference type="Pfam" id="PF11102">
    <property type="entry name" value="YjbF"/>
    <property type="match status" value="1"/>
</dbReference>
<evidence type="ECO:0000313" key="3">
    <source>
        <dbReference type="Proteomes" id="UP000689967"/>
    </source>
</evidence>